<feature type="domain" description="PD(D/E)XK endonuclease" evidence="1">
    <location>
        <begin position="1"/>
        <end position="131"/>
    </location>
</feature>
<dbReference type="Pfam" id="PF11645">
    <property type="entry name" value="PDDEXK_5"/>
    <property type="match status" value="2"/>
</dbReference>
<dbReference type="InterPro" id="IPR011856">
    <property type="entry name" value="tRNA_endonuc-like_dom_sf"/>
</dbReference>
<dbReference type="KEGG" id="hpel:HZS54_02545"/>
<feature type="domain" description="PD(D/E)XK endonuclease" evidence="1">
    <location>
        <begin position="173"/>
        <end position="259"/>
    </location>
</feature>
<sequence>MKSHERGDATEAAVIAELKRRCLSVSIPFGDNERYDIVVATPDDRLLRVQIKTGWIRDGTIEFHGKSQHTNSTGNTYTNYEGDVDYFVVYVPDLDSMYLIGESEFGTGMQLRVDDPEQSHETIHWAEEYRFEERWPPRPDGSATADDRPTVERVSEYLRQRDVDFARAVTISEYDLLVDTAETVVRLGVETGWVEDGRIRFHPNSSTDRDSIDWFLVYCAETSQAYLVDPDEFDTSISLRVDDPDTEMPSINWAKEYEFENRWPH</sequence>
<evidence type="ECO:0000259" key="1">
    <source>
        <dbReference type="Pfam" id="PF11645"/>
    </source>
</evidence>
<evidence type="ECO:0000313" key="3">
    <source>
        <dbReference type="Proteomes" id="UP000509346"/>
    </source>
</evidence>
<evidence type="ECO:0000313" key="2">
    <source>
        <dbReference type="EMBL" id="QLH80578.1"/>
    </source>
</evidence>
<organism evidence="2 3">
    <name type="scientific">Halosimplex pelagicum</name>
    <dbReference type="NCBI Taxonomy" id="869886"/>
    <lineage>
        <taxon>Archaea</taxon>
        <taxon>Methanobacteriati</taxon>
        <taxon>Methanobacteriota</taxon>
        <taxon>Stenosarchaea group</taxon>
        <taxon>Halobacteria</taxon>
        <taxon>Halobacteriales</taxon>
        <taxon>Haloarculaceae</taxon>
        <taxon>Halosimplex</taxon>
    </lineage>
</organism>
<dbReference type="EMBL" id="CP058909">
    <property type="protein sequence ID" value="QLH80578.1"/>
    <property type="molecule type" value="Genomic_DNA"/>
</dbReference>
<dbReference type="InterPro" id="IPR021671">
    <property type="entry name" value="PD(D/E)XK_Endonuc"/>
</dbReference>
<dbReference type="RefSeq" id="WP_179920404.1">
    <property type="nucleotide sequence ID" value="NZ_CP058909.1"/>
</dbReference>
<dbReference type="OrthoDB" id="350649at2157"/>
<accession>A0A7D5P9M5</accession>
<protein>
    <recommendedName>
        <fullName evidence="1">PD(D/E)XK endonuclease domain-containing protein</fullName>
    </recommendedName>
</protein>
<dbReference type="AlphaFoldDB" id="A0A7D5P9M5"/>
<keyword evidence="3" id="KW-1185">Reference proteome</keyword>
<gene>
    <name evidence="2" type="ORF">HZS54_02545</name>
</gene>
<dbReference type="Proteomes" id="UP000509346">
    <property type="component" value="Chromosome"/>
</dbReference>
<dbReference type="GeneID" id="56081432"/>
<dbReference type="GO" id="GO:0003676">
    <property type="term" value="F:nucleic acid binding"/>
    <property type="evidence" value="ECO:0007669"/>
    <property type="project" value="InterPro"/>
</dbReference>
<proteinExistence type="predicted"/>
<dbReference type="Gene3D" id="3.40.1350.10">
    <property type="match status" value="2"/>
</dbReference>
<name>A0A7D5P9M5_9EURY</name>
<reference evidence="2 3" key="1">
    <citation type="submission" date="2020-07" db="EMBL/GenBank/DDBJ databases">
        <title>Halosimplex litoreum sp. nov. and Halosimplex rubrum sp. nov., isolated from different salt environments.</title>
        <authorList>
            <person name="Cui H."/>
        </authorList>
    </citation>
    <scope>NUCLEOTIDE SEQUENCE [LARGE SCALE GENOMIC DNA]</scope>
    <source>
        <strain evidence="2 3">R2</strain>
    </source>
</reference>